<proteinExistence type="predicted"/>
<accession>A0ACA9RJT6</accession>
<feature type="non-terminal residue" evidence="1">
    <location>
        <position position="103"/>
    </location>
</feature>
<protein>
    <submittedName>
        <fullName evidence="1">14241_t:CDS:1</fullName>
    </submittedName>
</protein>
<dbReference type="Proteomes" id="UP000789920">
    <property type="component" value="Unassembled WGS sequence"/>
</dbReference>
<name>A0ACA9RJT6_9GLOM</name>
<reference evidence="1" key="1">
    <citation type="submission" date="2021-06" db="EMBL/GenBank/DDBJ databases">
        <authorList>
            <person name="Kallberg Y."/>
            <person name="Tangrot J."/>
            <person name="Rosling A."/>
        </authorList>
    </citation>
    <scope>NUCLEOTIDE SEQUENCE</scope>
    <source>
        <strain evidence="1">MA461A</strain>
    </source>
</reference>
<feature type="non-terminal residue" evidence="1">
    <location>
        <position position="1"/>
    </location>
</feature>
<organism evidence="1 2">
    <name type="scientific">Racocetra persica</name>
    <dbReference type="NCBI Taxonomy" id="160502"/>
    <lineage>
        <taxon>Eukaryota</taxon>
        <taxon>Fungi</taxon>
        <taxon>Fungi incertae sedis</taxon>
        <taxon>Mucoromycota</taxon>
        <taxon>Glomeromycotina</taxon>
        <taxon>Glomeromycetes</taxon>
        <taxon>Diversisporales</taxon>
        <taxon>Gigasporaceae</taxon>
        <taxon>Racocetra</taxon>
    </lineage>
</organism>
<keyword evidence="2" id="KW-1185">Reference proteome</keyword>
<gene>
    <name evidence="1" type="ORF">RPERSI_LOCUS20341</name>
</gene>
<comment type="caution">
    <text evidence="1">The sequence shown here is derived from an EMBL/GenBank/DDBJ whole genome shotgun (WGS) entry which is preliminary data.</text>
</comment>
<dbReference type="EMBL" id="CAJVQC010057275">
    <property type="protein sequence ID" value="CAG8797412.1"/>
    <property type="molecule type" value="Genomic_DNA"/>
</dbReference>
<sequence length="103" mass="12065">LMEDDLEPGKMGPITNKFATNMFNEWESVGLDTKICYKLQKNLEQNKMLKNIWSEQRIIDSKTTNIGDMHVKNWIEQYLGVRLTLSKLLNITNEEFDKTLDIV</sequence>
<evidence type="ECO:0000313" key="2">
    <source>
        <dbReference type="Proteomes" id="UP000789920"/>
    </source>
</evidence>
<evidence type="ECO:0000313" key="1">
    <source>
        <dbReference type="EMBL" id="CAG8797412.1"/>
    </source>
</evidence>